<dbReference type="GO" id="GO:0016301">
    <property type="term" value="F:kinase activity"/>
    <property type="evidence" value="ECO:0007669"/>
    <property type="project" value="UniProtKB-KW"/>
</dbReference>
<dbReference type="Gene3D" id="3.30.565.10">
    <property type="entry name" value="Histidine kinase-like ATPase, C-terminal domain"/>
    <property type="match status" value="1"/>
</dbReference>
<dbReference type="SMART" id="SM00387">
    <property type="entry name" value="HATPase_c"/>
    <property type="match status" value="1"/>
</dbReference>
<dbReference type="InterPro" id="IPR003661">
    <property type="entry name" value="HisK_dim/P_dom"/>
</dbReference>
<dbReference type="EC" id="2.7.13.3" evidence="2"/>
<dbReference type="PANTHER" id="PTHR42878">
    <property type="entry name" value="TWO-COMPONENT HISTIDINE KINASE"/>
    <property type="match status" value="1"/>
</dbReference>
<keyword evidence="5" id="KW-0547">Nucleotide-binding</keyword>
<dbReference type="InterPro" id="IPR004358">
    <property type="entry name" value="Sig_transdc_His_kin-like_C"/>
</dbReference>
<dbReference type="SUPFAM" id="SSF47384">
    <property type="entry name" value="Homodimeric domain of signal transducing histidine kinase"/>
    <property type="match status" value="1"/>
</dbReference>
<organism evidence="10 11">
    <name type="scientific">Massilia haematophila</name>
    <dbReference type="NCBI Taxonomy" id="457923"/>
    <lineage>
        <taxon>Bacteria</taxon>
        <taxon>Pseudomonadati</taxon>
        <taxon>Pseudomonadota</taxon>
        <taxon>Betaproteobacteria</taxon>
        <taxon>Burkholderiales</taxon>
        <taxon>Oxalobacteraceae</taxon>
        <taxon>Telluria group</taxon>
        <taxon>Massilia</taxon>
    </lineage>
</organism>
<dbReference type="Proteomes" id="UP001595665">
    <property type="component" value="Unassembled WGS sequence"/>
</dbReference>
<evidence type="ECO:0000313" key="10">
    <source>
        <dbReference type="EMBL" id="MFC3456918.1"/>
    </source>
</evidence>
<evidence type="ECO:0000256" key="2">
    <source>
        <dbReference type="ARBA" id="ARBA00012438"/>
    </source>
</evidence>
<dbReference type="Pfam" id="PF02518">
    <property type="entry name" value="HATPase_c"/>
    <property type="match status" value="1"/>
</dbReference>
<dbReference type="SUPFAM" id="SSF55874">
    <property type="entry name" value="ATPase domain of HSP90 chaperone/DNA topoisomerase II/histidine kinase"/>
    <property type="match status" value="1"/>
</dbReference>
<evidence type="ECO:0000256" key="3">
    <source>
        <dbReference type="ARBA" id="ARBA00022553"/>
    </source>
</evidence>
<comment type="catalytic activity">
    <reaction evidence="1">
        <text>ATP + protein L-histidine = ADP + protein N-phospho-L-histidine.</text>
        <dbReference type="EC" id="2.7.13.3"/>
    </reaction>
</comment>
<dbReference type="InterPro" id="IPR050351">
    <property type="entry name" value="BphY/WalK/GraS-like"/>
</dbReference>
<dbReference type="Gene3D" id="1.10.287.130">
    <property type="match status" value="1"/>
</dbReference>
<dbReference type="InterPro" id="IPR036890">
    <property type="entry name" value="HATPase_C_sf"/>
</dbReference>
<reference evidence="11" key="1">
    <citation type="journal article" date="2019" name="Int. J. Syst. Evol. Microbiol.">
        <title>The Global Catalogue of Microorganisms (GCM) 10K type strain sequencing project: providing services to taxonomists for standard genome sequencing and annotation.</title>
        <authorList>
            <consortium name="The Broad Institute Genomics Platform"/>
            <consortium name="The Broad Institute Genome Sequencing Center for Infectious Disease"/>
            <person name="Wu L."/>
            <person name="Ma J."/>
        </authorList>
    </citation>
    <scope>NUCLEOTIDE SEQUENCE [LARGE SCALE GENOMIC DNA]</scope>
    <source>
        <strain evidence="11">CCM 7480</strain>
    </source>
</reference>
<evidence type="ECO:0000259" key="9">
    <source>
        <dbReference type="PROSITE" id="PS50109"/>
    </source>
</evidence>
<dbReference type="InterPro" id="IPR003594">
    <property type="entry name" value="HATPase_dom"/>
</dbReference>
<protein>
    <recommendedName>
        <fullName evidence="2">histidine kinase</fullName>
        <ecNumber evidence="2">2.7.13.3</ecNumber>
    </recommendedName>
</protein>
<dbReference type="RefSeq" id="WP_312551475.1">
    <property type="nucleotide sequence ID" value="NZ_JBHRVV010000001.1"/>
</dbReference>
<keyword evidence="6 10" id="KW-0418">Kinase</keyword>
<dbReference type="PANTHER" id="PTHR42878:SF7">
    <property type="entry name" value="SENSOR HISTIDINE KINASE GLRK"/>
    <property type="match status" value="1"/>
</dbReference>
<keyword evidence="4" id="KW-0808">Transferase</keyword>
<proteinExistence type="predicted"/>
<evidence type="ECO:0000256" key="7">
    <source>
        <dbReference type="ARBA" id="ARBA00022840"/>
    </source>
</evidence>
<gene>
    <name evidence="10" type="ORF">ACFOPH_01445</name>
</gene>
<feature type="domain" description="Histidine kinase" evidence="9">
    <location>
        <begin position="159"/>
        <end position="370"/>
    </location>
</feature>
<dbReference type="PRINTS" id="PR00344">
    <property type="entry name" value="BCTRLSENSOR"/>
</dbReference>
<dbReference type="PROSITE" id="PS50109">
    <property type="entry name" value="HIS_KIN"/>
    <property type="match status" value="1"/>
</dbReference>
<dbReference type="SMART" id="SM00388">
    <property type="entry name" value="HisKA"/>
    <property type="match status" value="1"/>
</dbReference>
<keyword evidence="3" id="KW-0597">Phosphoprotein</keyword>
<evidence type="ECO:0000256" key="1">
    <source>
        <dbReference type="ARBA" id="ARBA00000085"/>
    </source>
</evidence>
<accession>A0ABV7PFW8</accession>
<keyword evidence="8" id="KW-0902">Two-component regulatory system</keyword>
<name>A0ABV7PFW8_9BURK</name>
<evidence type="ECO:0000313" key="11">
    <source>
        <dbReference type="Proteomes" id="UP001595665"/>
    </source>
</evidence>
<dbReference type="EMBL" id="JBHRVV010000001">
    <property type="protein sequence ID" value="MFC3456918.1"/>
    <property type="molecule type" value="Genomic_DNA"/>
</dbReference>
<sequence length="380" mass="41655">MTLASDQKEGEKSLSETSRRMLALRDTVFAEWERSVRGAVEQAAELRHPVLIDTLPVFYDNIAESLSKGHMRTHGADHTTVAAEHGGERARVTSYDHVALIDEYQLLRRAILEVLPREGVALGAADVVIIDASIDAAIKQAVHAFTLVHNGLRERLAAALTHDLRGPLQAAATALDLIVRMEDVSRIHDVAARASKSVHRMGGMIGELLDSMAFHGGQRVPLDLARFDVRELAAEVQRDVAAHGPDVELAGTSVLGWWDRKALRRALENMLSNARKYGAPGTPIRIKVDEVHQRLLLTVHNEGEPIPLGEQEDIFQMYRRAEAAARGEKQGWGIGLPYVRTVAESHGGSVGVDSSRERGTTFVIDIPVDCRPFRSAPTLA</sequence>
<evidence type="ECO:0000256" key="5">
    <source>
        <dbReference type="ARBA" id="ARBA00022741"/>
    </source>
</evidence>
<keyword evidence="7" id="KW-0067">ATP-binding</keyword>
<dbReference type="InterPro" id="IPR005467">
    <property type="entry name" value="His_kinase_dom"/>
</dbReference>
<dbReference type="InterPro" id="IPR036097">
    <property type="entry name" value="HisK_dim/P_sf"/>
</dbReference>
<keyword evidence="11" id="KW-1185">Reference proteome</keyword>
<evidence type="ECO:0000256" key="4">
    <source>
        <dbReference type="ARBA" id="ARBA00022679"/>
    </source>
</evidence>
<evidence type="ECO:0000256" key="6">
    <source>
        <dbReference type="ARBA" id="ARBA00022777"/>
    </source>
</evidence>
<comment type="caution">
    <text evidence="10">The sequence shown here is derived from an EMBL/GenBank/DDBJ whole genome shotgun (WGS) entry which is preliminary data.</text>
</comment>
<evidence type="ECO:0000256" key="8">
    <source>
        <dbReference type="ARBA" id="ARBA00023012"/>
    </source>
</evidence>
<dbReference type="CDD" id="cd00082">
    <property type="entry name" value="HisKA"/>
    <property type="match status" value="1"/>
</dbReference>